<dbReference type="AlphaFoldDB" id="A0A0E0QYI3"/>
<protein>
    <submittedName>
        <fullName evidence="1">Uncharacterized protein</fullName>
    </submittedName>
</protein>
<evidence type="ECO:0000313" key="1">
    <source>
        <dbReference type="EnsemblPlants" id="ORUFI10G08840.1"/>
    </source>
</evidence>
<sequence>MRGRCEAAGGSKVSAGGGEVVAEGAVVTAMASASSSSLSSRRRRLFVLLITCPSCNVKTIVTCTAKTYANRGHGFGCNFWYWEEGYINYLKRNGYIAGEDGAYGKTAQNVDLDEDAFVRQDEIEKKLIAKLGGV</sequence>
<reference evidence="1" key="2">
    <citation type="submission" date="2015-06" db="UniProtKB">
        <authorList>
            <consortium name="EnsemblPlants"/>
        </authorList>
    </citation>
    <scope>IDENTIFICATION</scope>
</reference>
<organism evidence="1 2">
    <name type="scientific">Oryza rufipogon</name>
    <name type="common">Brownbeard rice</name>
    <name type="synonym">Asian wild rice</name>
    <dbReference type="NCBI Taxonomy" id="4529"/>
    <lineage>
        <taxon>Eukaryota</taxon>
        <taxon>Viridiplantae</taxon>
        <taxon>Streptophyta</taxon>
        <taxon>Embryophyta</taxon>
        <taxon>Tracheophyta</taxon>
        <taxon>Spermatophyta</taxon>
        <taxon>Magnoliopsida</taxon>
        <taxon>Liliopsida</taxon>
        <taxon>Poales</taxon>
        <taxon>Poaceae</taxon>
        <taxon>BOP clade</taxon>
        <taxon>Oryzoideae</taxon>
        <taxon>Oryzeae</taxon>
        <taxon>Oryzinae</taxon>
        <taxon>Oryza</taxon>
    </lineage>
</organism>
<dbReference type="eggNOG" id="ENOG502R4H8">
    <property type="taxonomic scope" value="Eukaryota"/>
</dbReference>
<accession>A0A0E0QYI3</accession>
<dbReference type="EnsemblPlants" id="ORUFI10G08840.1">
    <property type="protein sequence ID" value="ORUFI10G08840.1"/>
    <property type="gene ID" value="ORUFI10G08840"/>
</dbReference>
<dbReference type="HOGENOM" id="CLU_118288_0_1_1"/>
<proteinExistence type="predicted"/>
<reference evidence="2" key="1">
    <citation type="submission" date="2013-06" db="EMBL/GenBank/DDBJ databases">
        <authorList>
            <person name="Zhao Q."/>
        </authorList>
    </citation>
    <scope>NUCLEOTIDE SEQUENCE</scope>
    <source>
        <strain evidence="2">cv. W1943</strain>
    </source>
</reference>
<dbReference type="Gramene" id="ORUFI10G08840.1">
    <property type="protein sequence ID" value="ORUFI10G08840.1"/>
    <property type="gene ID" value="ORUFI10G08840"/>
</dbReference>
<name>A0A0E0QYI3_ORYRU</name>
<keyword evidence="2" id="KW-1185">Reference proteome</keyword>
<dbReference type="Proteomes" id="UP000008022">
    <property type="component" value="Unassembled WGS sequence"/>
</dbReference>
<evidence type="ECO:0000313" key="2">
    <source>
        <dbReference type="Proteomes" id="UP000008022"/>
    </source>
</evidence>